<dbReference type="AlphaFoldDB" id="A0A914Q7E2"/>
<dbReference type="SUPFAM" id="SSF50685">
    <property type="entry name" value="Barwin-like endoglucanases"/>
    <property type="match status" value="1"/>
</dbReference>
<keyword evidence="2" id="KW-1185">Reference proteome</keyword>
<feature type="domain" description="RlpA-like protein double-psi beta-barrel" evidence="1">
    <location>
        <begin position="4"/>
        <end position="50"/>
    </location>
</feature>
<proteinExistence type="predicted"/>
<dbReference type="WBParaSite" id="PDA_v2.g27347.t1">
    <property type="protein sequence ID" value="PDA_v2.g27347.t1"/>
    <property type="gene ID" value="PDA_v2.g27347"/>
</dbReference>
<dbReference type="InterPro" id="IPR009009">
    <property type="entry name" value="RlpA-like_DPBB"/>
</dbReference>
<reference evidence="3" key="1">
    <citation type="submission" date="2022-11" db="UniProtKB">
        <authorList>
            <consortium name="WormBaseParasite"/>
        </authorList>
    </citation>
    <scope>IDENTIFICATION</scope>
</reference>
<evidence type="ECO:0000313" key="2">
    <source>
        <dbReference type="Proteomes" id="UP000887578"/>
    </source>
</evidence>
<dbReference type="Proteomes" id="UP000887578">
    <property type="component" value="Unplaced"/>
</dbReference>
<evidence type="ECO:0000313" key="3">
    <source>
        <dbReference type="WBParaSite" id="PDA_v2.g27347.t1"/>
    </source>
</evidence>
<evidence type="ECO:0000259" key="1">
    <source>
        <dbReference type="Pfam" id="PF03330"/>
    </source>
</evidence>
<organism evidence="2 3">
    <name type="scientific">Panagrolaimus davidi</name>
    <dbReference type="NCBI Taxonomy" id="227884"/>
    <lineage>
        <taxon>Eukaryota</taxon>
        <taxon>Metazoa</taxon>
        <taxon>Ecdysozoa</taxon>
        <taxon>Nematoda</taxon>
        <taxon>Chromadorea</taxon>
        <taxon>Rhabditida</taxon>
        <taxon>Tylenchina</taxon>
        <taxon>Panagrolaimomorpha</taxon>
        <taxon>Panagrolaimoidea</taxon>
        <taxon>Panagrolaimidae</taxon>
        <taxon>Panagrolaimus</taxon>
    </lineage>
</organism>
<dbReference type="Pfam" id="PF03330">
    <property type="entry name" value="DPBB_1"/>
    <property type="match status" value="1"/>
</dbReference>
<name>A0A914Q7E2_9BILA</name>
<protein>
    <submittedName>
        <fullName evidence="3">RlpA-like protein double-psi beta-barrel domain-containing protein</fullName>
    </submittedName>
</protein>
<dbReference type="InterPro" id="IPR036908">
    <property type="entry name" value="RlpA-like_sf"/>
</dbReference>
<sequence length="66" mass="7556">MKDPLCNYCLEIDYNDKIITVPIKDRCPFCPRDQVYLSYKAFTSLQNPTDVGTVYGATFIIVPCDE</sequence>
<accession>A0A914Q7E2</accession>
<dbReference type="Gene3D" id="2.40.40.10">
    <property type="entry name" value="RlpA-like domain"/>
    <property type="match status" value="1"/>
</dbReference>